<dbReference type="Proteomes" id="UP000001953">
    <property type="component" value="Chromosome"/>
</dbReference>
<evidence type="ECO:0008006" key="4">
    <source>
        <dbReference type="Google" id="ProtNLM"/>
    </source>
</evidence>
<evidence type="ECO:0000256" key="1">
    <source>
        <dbReference type="SAM" id="MobiDB-lite"/>
    </source>
</evidence>
<evidence type="ECO:0000313" key="2">
    <source>
        <dbReference type="EMBL" id="ABE64079.1"/>
    </source>
</evidence>
<keyword evidence="3" id="KW-1185">Reference proteome</keyword>
<proteinExistence type="predicted"/>
<dbReference type="Pfam" id="PF07120">
    <property type="entry name" value="DUF1376"/>
    <property type="match status" value="1"/>
</dbReference>
<dbReference type="HOGENOM" id="CLU_075786_0_0_5"/>
<feature type="region of interest" description="Disordered" evidence="1">
    <location>
        <begin position="168"/>
        <end position="245"/>
    </location>
</feature>
<dbReference type="AlphaFoldDB" id="Q1QI68"/>
<dbReference type="InterPro" id="IPR010781">
    <property type="entry name" value="DUF1376"/>
</dbReference>
<reference evidence="2 3" key="1">
    <citation type="submission" date="2006-03" db="EMBL/GenBank/DDBJ databases">
        <title>Complete sequence of chromosome of Nitrobacter hamburgensis X14.</title>
        <authorList>
            <consortium name="US DOE Joint Genome Institute"/>
            <person name="Copeland A."/>
            <person name="Lucas S."/>
            <person name="Lapidus A."/>
            <person name="Barry K."/>
            <person name="Detter J.C."/>
            <person name="Glavina del Rio T."/>
            <person name="Hammon N."/>
            <person name="Israni S."/>
            <person name="Dalin E."/>
            <person name="Tice H."/>
            <person name="Pitluck S."/>
            <person name="Chain P."/>
            <person name="Malfatti S."/>
            <person name="Shin M."/>
            <person name="Vergez L."/>
            <person name="Schmutz J."/>
            <person name="Larimer F."/>
            <person name="Land M."/>
            <person name="Hauser L."/>
            <person name="Kyrpides N."/>
            <person name="Ivanova N."/>
            <person name="Ward B."/>
            <person name="Arp D."/>
            <person name="Klotz M."/>
            <person name="Stein L."/>
            <person name="O'Mullan G."/>
            <person name="Starkenburg S."/>
            <person name="Sayavedra L."/>
            <person name="Poret-Peterson A.T."/>
            <person name="Gentry M.E."/>
            <person name="Bruce D."/>
            <person name="Richardson P."/>
        </authorList>
    </citation>
    <scope>NUCLEOTIDE SEQUENCE [LARGE SCALE GENOMIC DNA]</scope>
    <source>
        <strain evidence="3">DSM 10229 / NCIMB 13809 / X14</strain>
    </source>
</reference>
<dbReference type="KEGG" id="nha:Nham_3348"/>
<name>Q1QI68_NITHX</name>
<dbReference type="RefSeq" id="WP_011511732.1">
    <property type="nucleotide sequence ID" value="NC_007964.1"/>
</dbReference>
<feature type="compositionally biased region" description="Low complexity" evidence="1">
    <location>
        <begin position="210"/>
        <end position="220"/>
    </location>
</feature>
<protein>
    <recommendedName>
        <fullName evidence="4">DUF1376 domain-containing protein</fullName>
    </recommendedName>
</protein>
<sequence length="318" mass="34482">MTEPLTPPDLDLRDFQYMPIEITRLFGSQFHSLATDAEWRAGMILWLKSFHQVPAASIPDDDAALARLAEFGRDVRGWHKVRDVALRGWIKCSDGRLYHPVVADKALIAWIEKLGKRKSSEAGNAKRWGTTFDSTLIDNAISHAAGLLSALNPQSRTLSKKFVVASRCDPGGTKNDPGGTPADSPGGNPEIILVGSQEKDKGNGNGKGKGVNIARGAPAERPARAEASKPKRSKPATAPMPDRASPEFAALKAAFCDYGRTKQLPDQIIADEFEGFTGHHQAKGSVFADWAAAGQNWLRRARQFSQPRSGAPNGRPQI</sequence>
<accession>Q1QI68</accession>
<dbReference type="STRING" id="323097.Nham_3348"/>
<dbReference type="EMBL" id="CP000319">
    <property type="protein sequence ID" value="ABE64079.1"/>
    <property type="molecule type" value="Genomic_DNA"/>
</dbReference>
<gene>
    <name evidence="2" type="ordered locus">Nham_3348</name>
</gene>
<dbReference type="OrthoDB" id="7876586at2"/>
<dbReference type="eggNOG" id="COG3756">
    <property type="taxonomic scope" value="Bacteria"/>
</dbReference>
<evidence type="ECO:0000313" key="3">
    <source>
        <dbReference type="Proteomes" id="UP000001953"/>
    </source>
</evidence>
<organism evidence="2 3">
    <name type="scientific">Nitrobacter hamburgensis (strain DSM 10229 / NCIMB 13809 / X14)</name>
    <dbReference type="NCBI Taxonomy" id="323097"/>
    <lineage>
        <taxon>Bacteria</taxon>
        <taxon>Pseudomonadati</taxon>
        <taxon>Pseudomonadota</taxon>
        <taxon>Alphaproteobacteria</taxon>
        <taxon>Hyphomicrobiales</taxon>
        <taxon>Nitrobacteraceae</taxon>
        <taxon>Nitrobacter</taxon>
    </lineage>
</organism>